<feature type="domain" description="Tyr recombinase" evidence="3">
    <location>
        <begin position="1"/>
        <end position="146"/>
    </location>
</feature>
<dbReference type="InterPro" id="IPR002104">
    <property type="entry name" value="Integrase_catalytic"/>
</dbReference>
<dbReference type="InterPro" id="IPR050090">
    <property type="entry name" value="Tyrosine_recombinase_XerCD"/>
</dbReference>
<dbReference type="OrthoDB" id="9801717at2"/>
<reference evidence="4 5" key="1">
    <citation type="journal article" date="2018" name="Arch. Microbiol.">
        <title>New insights into the metabolic potential of the phototrophic purple bacterium Rhodopila globiformis DSM 161(T) from its draft genome sequence and evidence for a vanadium-dependent nitrogenase.</title>
        <authorList>
            <person name="Imhoff J.F."/>
            <person name="Rahn T."/>
            <person name="Kunzel S."/>
            <person name="Neulinger S.C."/>
        </authorList>
    </citation>
    <scope>NUCLEOTIDE SEQUENCE [LARGE SCALE GENOMIC DNA]</scope>
    <source>
        <strain evidence="4 5">DSM 161</strain>
    </source>
</reference>
<keyword evidence="1" id="KW-0229">DNA integration</keyword>
<sequence length="155" mass="17279">MLMYACGLRISEAITLEVSAIDRAGRMLGIIGKGNKERRVPLPQPVLDELSHLWRTHHNPRWLFPNRRGDAPLDDRVLRHSFAAVVVASGIRGKITPHALRHSYATRLMENGVDIRVVQILLGHASITSTAIYTHLTAPTRASLHTLLDRLMTGL</sequence>
<dbReference type="GO" id="GO:0006310">
    <property type="term" value="P:DNA recombination"/>
    <property type="evidence" value="ECO:0007669"/>
    <property type="project" value="UniProtKB-KW"/>
</dbReference>
<gene>
    <name evidence="4" type="ORF">CCS01_03195</name>
</gene>
<organism evidence="4 5">
    <name type="scientific">Rhodopila globiformis</name>
    <name type="common">Rhodopseudomonas globiformis</name>
    <dbReference type="NCBI Taxonomy" id="1071"/>
    <lineage>
        <taxon>Bacteria</taxon>
        <taxon>Pseudomonadati</taxon>
        <taxon>Pseudomonadota</taxon>
        <taxon>Alphaproteobacteria</taxon>
        <taxon>Acetobacterales</taxon>
        <taxon>Acetobacteraceae</taxon>
        <taxon>Rhodopila</taxon>
    </lineage>
</organism>
<dbReference type="GO" id="GO:0003677">
    <property type="term" value="F:DNA binding"/>
    <property type="evidence" value="ECO:0007669"/>
    <property type="project" value="InterPro"/>
</dbReference>
<dbReference type="Gene3D" id="1.10.443.10">
    <property type="entry name" value="Intergrase catalytic core"/>
    <property type="match status" value="1"/>
</dbReference>
<evidence type="ECO:0000259" key="3">
    <source>
        <dbReference type="PROSITE" id="PS51898"/>
    </source>
</evidence>
<evidence type="ECO:0000313" key="5">
    <source>
        <dbReference type="Proteomes" id="UP000239724"/>
    </source>
</evidence>
<dbReference type="GO" id="GO:0015074">
    <property type="term" value="P:DNA integration"/>
    <property type="evidence" value="ECO:0007669"/>
    <property type="project" value="UniProtKB-KW"/>
</dbReference>
<evidence type="ECO:0000256" key="2">
    <source>
        <dbReference type="ARBA" id="ARBA00023172"/>
    </source>
</evidence>
<dbReference type="PANTHER" id="PTHR30349:SF64">
    <property type="entry name" value="PROPHAGE INTEGRASE INTD-RELATED"/>
    <property type="match status" value="1"/>
</dbReference>
<dbReference type="SUPFAM" id="SSF56349">
    <property type="entry name" value="DNA breaking-rejoining enzymes"/>
    <property type="match status" value="1"/>
</dbReference>
<protein>
    <recommendedName>
        <fullName evidence="3">Tyr recombinase domain-containing protein</fullName>
    </recommendedName>
</protein>
<dbReference type="Pfam" id="PF00589">
    <property type="entry name" value="Phage_integrase"/>
    <property type="match status" value="1"/>
</dbReference>
<dbReference type="PROSITE" id="PS51898">
    <property type="entry name" value="TYR_RECOMBINASE"/>
    <property type="match status" value="1"/>
</dbReference>
<dbReference type="InterPro" id="IPR013762">
    <property type="entry name" value="Integrase-like_cat_sf"/>
</dbReference>
<dbReference type="InterPro" id="IPR011010">
    <property type="entry name" value="DNA_brk_join_enz"/>
</dbReference>
<dbReference type="Proteomes" id="UP000239724">
    <property type="component" value="Unassembled WGS sequence"/>
</dbReference>
<dbReference type="AlphaFoldDB" id="A0A2S6NMT0"/>
<name>A0A2S6NMT0_RHOGL</name>
<proteinExistence type="predicted"/>
<dbReference type="PANTHER" id="PTHR30349">
    <property type="entry name" value="PHAGE INTEGRASE-RELATED"/>
    <property type="match status" value="1"/>
</dbReference>
<evidence type="ECO:0000313" key="4">
    <source>
        <dbReference type="EMBL" id="PPQ37665.1"/>
    </source>
</evidence>
<keyword evidence="5" id="KW-1185">Reference proteome</keyword>
<keyword evidence="2" id="KW-0233">DNA recombination</keyword>
<evidence type="ECO:0000256" key="1">
    <source>
        <dbReference type="ARBA" id="ARBA00022908"/>
    </source>
</evidence>
<comment type="caution">
    <text evidence="4">The sequence shown here is derived from an EMBL/GenBank/DDBJ whole genome shotgun (WGS) entry which is preliminary data.</text>
</comment>
<accession>A0A2S6NMT0</accession>
<dbReference type="EMBL" id="NHRY01000046">
    <property type="protein sequence ID" value="PPQ37665.1"/>
    <property type="molecule type" value="Genomic_DNA"/>
</dbReference>